<evidence type="ECO:0000256" key="3">
    <source>
        <dbReference type="ARBA" id="ARBA00022980"/>
    </source>
</evidence>
<evidence type="ECO:0000256" key="7">
    <source>
        <dbReference type="ARBA" id="ARBA00039448"/>
    </source>
</evidence>
<keyword evidence="4" id="KW-0496">Mitochondrion</keyword>
<dbReference type="PANTHER" id="PTHR28554">
    <property type="entry name" value="39S RIBOSOMAL PROTEIN L45, MITOCHONDRIAL"/>
    <property type="match status" value="1"/>
</dbReference>
<evidence type="ECO:0000256" key="1">
    <source>
        <dbReference type="ARBA" id="ARBA00004173"/>
    </source>
</evidence>
<evidence type="ECO:0000313" key="11">
    <source>
        <dbReference type="Proteomes" id="UP001608902"/>
    </source>
</evidence>
<keyword evidence="2" id="KW-0809">Transit peptide</keyword>
<protein>
    <recommendedName>
        <fullName evidence="7">Large ribosomal subunit protein mL45</fullName>
    </recommendedName>
    <alternativeName>
        <fullName evidence="8">39S ribosomal protein L45, mitochondrial</fullName>
    </alternativeName>
</protein>
<organism evidence="10 11">
    <name type="scientific">Gnathostoma spinigerum</name>
    <dbReference type="NCBI Taxonomy" id="75299"/>
    <lineage>
        <taxon>Eukaryota</taxon>
        <taxon>Metazoa</taxon>
        <taxon>Ecdysozoa</taxon>
        <taxon>Nematoda</taxon>
        <taxon>Chromadorea</taxon>
        <taxon>Rhabditida</taxon>
        <taxon>Spirurina</taxon>
        <taxon>Gnathostomatomorpha</taxon>
        <taxon>Gnathostomatoidea</taxon>
        <taxon>Gnathostomatidae</taxon>
        <taxon>Gnathostoma</taxon>
    </lineage>
</organism>
<evidence type="ECO:0000259" key="9">
    <source>
        <dbReference type="SMART" id="SM00978"/>
    </source>
</evidence>
<evidence type="ECO:0000256" key="5">
    <source>
        <dbReference type="ARBA" id="ARBA00023274"/>
    </source>
</evidence>
<dbReference type="GO" id="GO:0005739">
    <property type="term" value="C:mitochondrion"/>
    <property type="evidence" value="ECO:0007669"/>
    <property type="project" value="UniProtKB-SubCell"/>
</dbReference>
<keyword evidence="3" id="KW-0689">Ribosomal protein</keyword>
<comment type="caution">
    <text evidence="10">The sequence shown here is derived from an EMBL/GenBank/DDBJ whole genome shotgun (WGS) entry which is preliminary data.</text>
</comment>
<proteinExistence type="inferred from homology"/>
<dbReference type="GO" id="GO:0005840">
    <property type="term" value="C:ribosome"/>
    <property type="evidence" value="ECO:0007669"/>
    <property type="project" value="UniProtKB-KW"/>
</dbReference>
<evidence type="ECO:0000256" key="8">
    <source>
        <dbReference type="ARBA" id="ARBA00043031"/>
    </source>
</evidence>
<dbReference type="InterPro" id="IPR007379">
    <property type="entry name" value="Tim44-like_dom"/>
</dbReference>
<comment type="subcellular location">
    <subcellularLocation>
        <location evidence="1">Mitochondrion</location>
    </subcellularLocation>
</comment>
<dbReference type="InterPro" id="IPR032710">
    <property type="entry name" value="NTF2-like_dom_sf"/>
</dbReference>
<evidence type="ECO:0000256" key="2">
    <source>
        <dbReference type="ARBA" id="ARBA00022946"/>
    </source>
</evidence>
<feature type="domain" description="Tim44-like" evidence="9">
    <location>
        <begin position="173"/>
        <end position="324"/>
    </location>
</feature>
<keyword evidence="5" id="KW-0687">Ribonucleoprotein</keyword>
<dbReference type="SMART" id="SM00978">
    <property type="entry name" value="Tim44"/>
    <property type="match status" value="1"/>
</dbReference>
<dbReference type="GO" id="GO:1990904">
    <property type="term" value="C:ribonucleoprotein complex"/>
    <property type="evidence" value="ECO:0007669"/>
    <property type="project" value="UniProtKB-KW"/>
</dbReference>
<sequence>MEVNILQRILGCGPKPFSSHLLRPFLFTCDRAAFVHHHKERHNLERFLGIRRSNPNRANRNTNVNEYRFRRLRGRKIVAIELPDEEENRKLRALPPAEMRMAMLKKGINPYKEVTPRNWTEHQVTFQSLYSVVDPYLPPEEPLPFINVSSPSSSLSDKAGEMKERILHRWHNYKNGIRRIRKKEGFEKFDPKKFGPTAETIYVEAHKALMMRDKTKLFTYITEHAFGKMWPDVEKGSIAWEMVDILEPSVVVSLRCIDYPSGSGNDIAQITVRMHTKQKLAIFDRFGRLILGSEKKANDVIEYVVFENHIASMDGLWRLHDKVYPKWMKPKQPVIMTAAINELSDESRPSETKSLPIRVEENKKLLESKEDDA</sequence>
<evidence type="ECO:0000256" key="6">
    <source>
        <dbReference type="ARBA" id="ARBA00038073"/>
    </source>
</evidence>
<keyword evidence="11" id="KW-1185">Reference proteome</keyword>
<dbReference type="EMBL" id="JBGFUD010004385">
    <property type="protein sequence ID" value="MFH4979587.1"/>
    <property type="molecule type" value="Genomic_DNA"/>
</dbReference>
<dbReference type="Gene3D" id="3.10.450.240">
    <property type="match status" value="1"/>
</dbReference>
<dbReference type="Proteomes" id="UP001608902">
    <property type="component" value="Unassembled WGS sequence"/>
</dbReference>
<dbReference type="SUPFAM" id="SSF54427">
    <property type="entry name" value="NTF2-like"/>
    <property type="match status" value="1"/>
</dbReference>
<dbReference type="FunFam" id="3.10.450.240:FF:000003">
    <property type="entry name" value="39S ribosomal protein L45, mitochondrial"/>
    <property type="match status" value="1"/>
</dbReference>
<name>A0ABD6EK74_9BILA</name>
<dbReference type="Pfam" id="PF04280">
    <property type="entry name" value="Tim44"/>
    <property type="match status" value="1"/>
</dbReference>
<dbReference type="AlphaFoldDB" id="A0ABD6EK74"/>
<accession>A0ABD6EK74</accession>
<evidence type="ECO:0000256" key="4">
    <source>
        <dbReference type="ARBA" id="ARBA00023128"/>
    </source>
</evidence>
<evidence type="ECO:0000313" key="10">
    <source>
        <dbReference type="EMBL" id="MFH4979587.1"/>
    </source>
</evidence>
<reference evidence="10 11" key="1">
    <citation type="submission" date="2024-08" db="EMBL/GenBank/DDBJ databases">
        <title>Gnathostoma spinigerum genome.</title>
        <authorList>
            <person name="Gonzalez-Bertolin B."/>
            <person name="Monzon S."/>
            <person name="Zaballos A."/>
            <person name="Jimenez P."/>
            <person name="Dekumyoy P."/>
            <person name="Varona S."/>
            <person name="Cuesta I."/>
            <person name="Sumanam S."/>
            <person name="Adisakwattana P."/>
            <person name="Gasser R.B."/>
            <person name="Hernandez-Gonzalez A."/>
            <person name="Young N.D."/>
            <person name="Perteguer M.J."/>
        </authorList>
    </citation>
    <scope>NUCLEOTIDE SEQUENCE [LARGE SCALE GENOMIC DNA]</scope>
    <source>
        <strain evidence="10">AL3</strain>
        <tissue evidence="10">Liver</tissue>
    </source>
</reference>
<comment type="similarity">
    <text evidence="6">Belongs to the mitochondrion-specific ribosomal protein mL45 family.</text>
</comment>
<gene>
    <name evidence="10" type="ORF">AB6A40_006296</name>
</gene>
<dbReference type="PANTHER" id="PTHR28554:SF1">
    <property type="entry name" value="LARGE RIBOSOMAL SUBUNIT PROTEIN ML45"/>
    <property type="match status" value="1"/>
</dbReference>
<dbReference type="InterPro" id="IPR051975">
    <property type="entry name" value="mtLSU_mL45"/>
</dbReference>